<proteinExistence type="predicted"/>
<gene>
    <name evidence="1" type="ORF">DDR33_11135</name>
</gene>
<dbReference type="AlphaFoldDB" id="A0A2U2PHG6"/>
<dbReference type="EMBL" id="QEAS01000008">
    <property type="protein sequence ID" value="PWG80579.1"/>
    <property type="molecule type" value="Genomic_DNA"/>
</dbReference>
<name>A0A2U2PHG6_9SPHI</name>
<accession>A0A2U2PHG6</accession>
<evidence type="ECO:0000313" key="1">
    <source>
        <dbReference type="EMBL" id="PWG80579.1"/>
    </source>
</evidence>
<sequence length="73" mass="8588">MSRAFVKEGEYDQLKDVAPNMASLMIYLKRENGAPVRELYTRFSDKYQKDVHEMSDGLGYMINDDHQWQVVLD</sequence>
<protein>
    <submittedName>
        <fullName evidence="1">Uncharacterized protein</fullName>
    </submittedName>
</protein>
<evidence type="ECO:0000313" key="2">
    <source>
        <dbReference type="Proteomes" id="UP000245647"/>
    </source>
</evidence>
<reference evidence="1 2" key="1">
    <citation type="submission" date="2018-04" db="EMBL/GenBank/DDBJ databases">
        <title>Pedobacter chongqingensis sp. nov., isolated from a rottenly hemp rope.</title>
        <authorList>
            <person name="Cai Y."/>
        </authorList>
    </citation>
    <scope>NUCLEOTIDE SEQUENCE [LARGE SCALE GENOMIC DNA]</scope>
    <source>
        <strain evidence="1 2">FJ4-8</strain>
    </source>
</reference>
<dbReference type="RefSeq" id="WP_109415866.1">
    <property type="nucleotide sequence ID" value="NZ_QEAS01000008.1"/>
</dbReference>
<organism evidence="1 2">
    <name type="scientific">Pararcticibacter amylolyticus</name>
    <dbReference type="NCBI Taxonomy" id="2173175"/>
    <lineage>
        <taxon>Bacteria</taxon>
        <taxon>Pseudomonadati</taxon>
        <taxon>Bacteroidota</taxon>
        <taxon>Sphingobacteriia</taxon>
        <taxon>Sphingobacteriales</taxon>
        <taxon>Sphingobacteriaceae</taxon>
        <taxon>Pararcticibacter</taxon>
    </lineage>
</organism>
<dbReference type="Proteomes" id="UP000245647">
    <property type="component" value="Unassembled WGS sequence"/>
</dbReference>
<dbReference type="OrthoDB" id="675724at2"/>
<keyword evidence="2" id="KW-1185">Reference proteome</keyword>
<comment type="caution">
    <text evidence="1">The sequence shown here is derived from an EMBL/GenBank/DDBJ whole genome shotgun (WGS) entry which is preliminary data.</text>
</comment>